<gene>
    <name evidence="4" type="primary">EMD</name>
</gene>
<proteinExistence type="predicted"/>
<dbReference type="GeneID" id="103070372"/>
<dbReference type="SUPFAM" id="SSF63451">
    <property type="entry name" value="LEM domain"/>
    <property type="match status" value="1"/>
</dbReference>
<evidence type="ECO:0000313" key="4">
    <source>
        <dbReference type="RefSeq" id="XP_007457488.1"/>
    </source>
</evidence>
<dbReference type="InterPro" id="IPR011015">
    <property type="entry name" value="LEM/LEM-like_dom_sf"/>
</dbReference>
<dbReference type="CDD" id="cd12939">
    <property type="entry name" value="LEM_emerin"/>
    <property type="match status" value="1"/>
</dbReference>
<dbReference type="Proteomes" id="UP000265300">
    <property type="component" value="Unplaced"/>
</dbReference>
<name>A0A340X7E2_LIPVE</name>
<dbReference type="STRING" id="118797.A0A340X7E2"/>
<keyword evidence="1" id="KW-1133">Transmembrane helix</keyword>
<sequence>MDDYAVLSDTELAAVLRQYNIPHGPVVGSTRKLYEKKIFEYETQRRRLSPPNSSTASFSYRFSDLDSASVDSDMYDLPKKEDALLYQSKGYNDDYCEESYLTTRTYGEPESVGTSKGFRQPSASLSDADTFHHQVHDDNLFSSEEEGKDRERPVYGRDSAYQSIAHYRPVSNVSRSSLGLSYYPTSSSTSAMSSPSSPPSWLTRRAIRPEKRAPGAALGQGRQVPLWGQMLLFLIFAAFLLFVYHSMQAEDSDPMWAEP</sequence>
<dbReference type="OrthoDB" id="10015574at2759"/>
<keyword evidence="1" id="KW-0812">Transmembrane</keyword>
<dbReference type="Pfam" id="PF03020">
    <property type="entry name" value="LEM"/>
    <property type="match status" value="1"/>
</dbReference>
<protein>
    <submittedName>
        <fullName evidence="4">Emerin</fullName>
    </submittedName>
</protein>
<evidence type="ECO:0000256" key="1">
    <source>
        <dbReference type="SAM" id="Phobius"/>
    </source>
</evidence>
<dbReference type="PROSITE" id="PS50954">
    <property type="entry name" value="LEM"/>
    <property type="match status" value="1"/>
</dbReference>
<dbReference type="InterPro" id="IPR003887">
    <property type="entry name" value="LEM_dom"/>
</dbReference>
<dbReference type="InParanoid" id="A0A340X7E2"/>
<dbReference type="Gene3D" id="1.10.720.40">
    <property type="match status" value="1"/>
</dbReference>
<dbReference type="GO" id="GO:0005635">
    <property type="term" value="C:nuclear envelope"/>
    <property type="evidence" value="ECO:0007669"/>
    <property type="project" value="InterPro"/>
</dbReference>
<dbReference type="KEGG" id="lve:103070372"/>
<feature type="domain" description="LEM" evidence="2">
    <location>
        <begin position="1"/>
        <end position="45"/>
    </location>
</feature>
<dbReference type="FunFam" id="1.10.720.40:FF:000001">
    <property type="entry name" value="LEM domain containing 2, isoform CRA_a"/>
    <property type="match status" value="1"/>
</dbReference>
<dbReference type="RefSeq" id="XP_007457488.1">
    <property type="nucleotide sequence ID" value="XM_007457426.1"/>
</dbReference>
<keyword evidence="3" id="KW-1185">Reference proteome</keyword>
<dbReference type="FunCoup" id="A0A340X7E2">
    <property type="interactions" value="871"/>
</dbReference>
<dbReference type="InterPro" id="IPR034989">
    <property type="entry name" value="LEM_emerin"/>
</dbReference>
<dbReference type="PANTHER" id="PTHR15171">
    <property type="entry name" value="EMERIN"/>
    <property type="match status" value="1"/>
</dbReference>
<accession>A0A340X7E2</accession>
<reference evidence="4" key="1">
    <citation type="submission" date="2025-08" db="UniProtKB">
        <authorList>
            <consortium name="RefSeq"/>
        </authorList>
    </citation>
    <scope>IDENTIFICATION</scope>
</reference>
<feature type="transmembrane region" description="Helical" evidence="1">
    <location>
        <begin position="226"/>
        <end position="244"/>
    </location>
</feature>
<dbReference type="AlphaFoldDB" id="A0A340X7E2"/>
<evidence type="ECO:0000259" key="2">
    <source>
        <dbReference type="PROSITE" id="PS50954"/>
    </source>
</evidence>
<dbReference type="SMART" id="SM00540">
    <property type="entry name" value="LEM"/>
    <property type="match status" value="1"/>
</dbReference>
<dbReference type="PANTHER" id="PTHR15171:SF2">
    <property type="entry name" value="EMERIN"/>
    <property type="match status" value="1"/>
</dbReference>
<dbReference type="CTD" id="2010"/>
<keyword evidence="1" id="KW-0472">Membrane</keyword>
<evidence type="ECO:0000313" key="3">
    <source>
        <dbReference type="Proteomes" id="UP000265300"/>
    </source>
</evidence>
<dbReference type="InterPro" id="IPR035004">
    <property type="entry name" value="Emerin"/>
</dbReference>
<organism evidence="3 4">
    <name type="scientific">Lipotes vexillifer</name>
    <name type="common">Yangtze river dolphin</name>
    <dbReference type="NCBI Taxonomy" id="118797"/>
    <lineage>
        <taxon>Eukaryota</taxon>
        <taxon>Metazoa</taxon>
        <taxon>Chordata</taxon>
        <taxon>Craniata</taxon>
        <taxon>Vertebrata</taxon>
        <taxon>Euteleostomi</taxon>
        <taxon>Mammalia</taxon>
        <taxon>Eutheria</taxon>
        <taxon>Laurasiatheria</taxon>
        <taxon>Artiodactyla</taxon>
        <taxon>Whippomorpha</taxon>
        <taxon>Cetacea</taxon>
        <taxon>Odontoceti</taxon>
        <taxon>Lipotidae</taxon>
        <taxon>Lipotes</taxon>
    </lineage>
</organism>